<dbReference type="AlphaFoldDB" id="A0A3M2WCT5"/>
<name>A0A3M2WCT5_PSEA0</name>
<reference evidence="1 2" key="1">
    <citation type="submission" date="2018-08" db="EMBL/GenBank/DDBJ databases">
        <title>Recombination of ecologically and evolutionarily significant loci maintains genetic cohesion in the Pseudomonas syringae species complex.</title>
        <authorList>
            <person name="Dillon M."/>
            <person name="Thakur S."/>
            <person name="Almeida R.N.D."/>
            <person name="Weir B.S."/>
            <person name="Guttman D.S."/>
        </authorList>
    </citation>
    <scope>NUCLEOTIDE SEQUENCE [LARGE SCALE GENOMIC DNA]</scope>
    <source>
        <strain evidence="1 2">19322</strain>
    </source>
</reference>
<sequence length="88" mass="9838">MPSNTTRHDLGQVIANAGIGGIKRNDWRRPVILSVSTQGTSGDAGRPFFRLRFGPGVISRPVRPHWPGHRPWLLRLFLRPGCSSVSRR</sequence>
<accession>A0A3M2WCT5</accession>
<organism evidence="1 2">
    <name type="scientific">Pseudomonas amygdali pv. morsprunorum</name>
    <dbReference type="NCBI Taxonomy" id="129138"/>
    <lineage>
        <taxon>Bacteria</taxon>
        <taxon>Pseudomonadati</taxon>
        <taxon>Pseudomonadota</taxon>
        <taxon>Gammaproteobacteria</taxon>
        <taxon>Pseudomonadales</taxon>
        <taxon>Pseudomonadaceae</taxon>
        <taxon>Pseudomonas</taxon>
        <taxon>Pseudomonas amygdali</taxon>
    </lineage>
</organism>
<proteinExistence type="predicted"/>
<comment type="caution">
    <text evidence="1">The sequence shown here is derived from an EMBL/GenBank/DDBJ whole genome shotgun (WGS) entry which is preliminary data.</text>
</comment>
<protein>
    <submittedName>
        <fullName evidence="1">Uncharacterized protein</fullName>
    </submittedName>
</protein>
<dbReference type="Proteomes" id="UP000277952">
    <property type="component" value="Unassembled WGS sequence"/>
</dbReference>
<evidence type="ECO:0000313" key="2">
    <source>
        <dbReference type="Proteomes" id="UP000277952"/>
    </source>
</evidence>
<gene>
    <name evidence="1" type="ORF">ALQ94_102440</name>
</gene>
<evidence type="ECO:0000313" key="1">
    <source>
        <dbReference type="EMBL" id="RML49339.1"/>
    </source>
</evidence>
<dbReference type="EMBL" id="RBNS01000281">
    <property type="protein sequence ID" value="RML49339.1"/>
    <property type="molecule type" value="Genomic_DNA"/>
</dbReference>